<dbReference type="RefSeq" id="WP_290000311.1">
    <property type="nucleotide sequence ID" value="NZ_JAUEPH010000004.1"/>
</dbReference>
<accession>A0ABT7YE64</accession>
<evidence type="ECO:0000313" key="1">
    <source>
        <dbReference type="EMBL" id="MDN3204645.1"/>
    </source>
</evidence>
<keyword evidence="2" id="KW-1185">Reference proteome</keyword>
<organism evidence="1 2">
    <name type="scientific">Algoriphagus sediminis</name>
    <dbReference type="NCBI Taxonomy" id="3057113"/>
    <lineage>
        <taxon>Bacteria</taxon>
        <taxon>Pseudomonadati</taxon>
        <taxon>Bacteroidota</taxon>
        <taxon>Cytophagia</taxon>
        <taxon>Cytophagales</taxon>
        <taxon>Cyclobacteriaceae</taxon>
        <taxon>Algoriphagus</taxon>
    </lineage>
</organism>
<dbReference type="Pfam" id="PF19459">
    <property type="entry name" value="DUF5996"/>
    <property type="match status" value="1"/>
</dbReference>
<dbReference type="Proteomes" id="UP001171916">
    <property type="component" value="Unassembled WGS sequence"/>
</dbReference>
<dbReference type="InterPro" id="IPR046038">
    <property type="entry name" value="DUF5996"/>
</dbReference>
<sequence length="300" mass="34626">MKWPEIKFEESENTFELLHQWTQIVGKVRLKLSPRKNHSWHVTLYPNSEGLTTGPIPYEPGIFEIKFDFNRHELKIKTSSGRQDKFALAGQTVASFHEQLMEKLDYLGVKVKINNTPNEIPNAIPFPKNTKRVPYNPTAAKNFWKALICIKRTFLEFGENFAGKCSPIHFFWGSFDLAFTRFSGRLAPKFEGVLPNMPQSIMQEAYSHELFSVGFWPGNKDFPEPSFYAYIYPNLPEFRKEKVKPKEAYWNDNLGEFMLPYNVVQKSANGNKTLLEFLNSAYDAGAKVAGWDTEALETKF</sequence>
<proteinExistence type="predicted"/>
<name>A0ABT7YE64_9BACT</name>
<dbReference type="EMBL" id="JAUEPH010000004">
    <property type="protein sequence ID" value="MDN3204645.1"/>
    <property type="molecule type" value="Genomic_DNA"/>
</dbReference>
<evidence type="ECO:0000313" key="2">
    <source>
        <dbReference type="Proteomes" id="UP001171916"/>
    </source>
</evidence>
<gene>
    <name evidence="1" type="ORF">QVH07_10825</name>
</gene>
<comment type="caution">
    <text evidence="1">The sequence shown here is derived from an EMBL/GenBank/DDBJ whole genome shotgun (WGS) entry which is preliminary data.</text>
</comment>
<protein>
    <submittedName>
        <fullName evidence="1">DUF5996 family protein</fullName>
    </submittedName>
</protein>
<reference evidence="1" key="1">
    <citation type="submission" date="2023-06" db="EMBL/GenBank/DDBJ databases">
        <title>Robiginitalea aurantiacus sp. nov. and Algoriphagus sediminis sp. nov., isolated from coastal sediment.</title>
        <authorList>
            <person name="Zhou Z.Y."/>
            <person name="An J."/>
            <person name="Jia Y.W."/>
            <person name="Du Z.J."/>
        </authorList>
    </citation>
    <scope>NUCLEOTIDE SEQUENCE</scope>
    <source>
        <strain evidence="1">C2-7</strain>
    </source>
</reference>